<gene>
    <name evidence="3" type="primary">LOC107106367</name>
</gene>
<feature type="region of interest" description="Disordered" evidence="1">
    <location>
        <begin position="336"/>
        <end position="359"/>
    </location>
</feature>
<feature type="compositionally biased region" description="Basic and acidic residues" evidence="1">
    <location>
        <begin position="61"/>
        <end position="73"/>
    </location>
</feature>
<sequence length="535" mass="62591">MSKQKNQQDTMTKADGMRENEPSPMSKQKNQQDTMTKADGMRENEDDRKAIDGAASAQESKVMDKEQLKAEQEAQQKRLQYLKTELDRVSKQKRLMELNKRRVNCKDILLREVSQARKNIVKEITQLQECLSKNPFYEGRSNLDQQARLSPIKKTEAKDEGSTKVERKEESKITKGLGGKGDENEISKKSKEKEGSHGQKLMITPVLKKDNIQVEKKESEIEESQKESSQSSSKTCSLRKTETDNQSQDHDLAASKAESTEGGKCRESKPQSGNTDSKQKVTVTETQNPRMSKRKQRAAAAAKLKQQLNLQEFKTLDQLVAEGVAKVQQQFQSFDNPQQQFQSFDNPQQQFQSFDNPQQQFKSFDYPQQQFKSFDYPQQQFKSFDYPQQQFKSFDYPQQQFKSFDYPQQQFKSFDYPQQQFKSFDYPQQQFNKSFDYPQQQFNKSFDNPQQQFNKRFEYLQQQFIKSFDYLQQQFKSFDNPHCHPLFTLPPGPPLPHPGSGFPYNMCIPPFSDSLKFTLHRATEERQRNMKRQKR</sequence>
<feature type="compositionally biased region" description="Polar residues" evidence="1">
    <location>
        <begin position="270"/>
        <end position="290"/>
    </location>
</feature>
<feature type="compositionally biased region" description="Basic and acidic residues" evidence="1">
    <location>
        <begin position="180"/>
        <end position="197"/>
    </location>
</feature>
<feature type="compositionally biased region" description="Basic and acidic residues" evidence="1">
    <location>
        <begin position="39"/>
        <end position="51"/>
    </location>
</feature>
<proteinExistence type="predicted"/>
<feature type="region of interest" description="Disordered" evidence="1">
    <location>
        <begin position="1"/>
        <end position="73"/>
    </location>
</feature>
<name>A0ABM1JKK1_GEKJA</name>
<feature type="compositionally biased region" description="Basic and acidic residues" evidence="1">
    <location>
        <begin position="207"/>
        <end position="226"/>
    </location>
</feature>
<feature type="compositionally biased region" description="Polar residues" evidence="1">
    <location>
        <begin position="23"/>
        <end position="35"/>
    </location>
</feature>
<protein>
    <submittedName>
        <fullName evidence="3">PERQ amino acid-rich with GYF domain-containing protein 2-like isoform X1</fullName>
    </submittedName>
</protein>
<evidence type="ECO:0000313" key="2">
    <source>
        <dbReference type="Proteomes" id="UP000694871"/>
    </source>
</evidence>
<organism evidence="2 3">
    <name type="scientific">Gekko japonicus</name>
    <name type="common">Schlegel's Japanese gecko</name>
    <dbReference type="NCBI Taxonomy" id="146911"/>
    <lineage>
        <taxon>Eukaryota</taxon>
        <taxon>Metazoa</taxon>
        <taxon>Chordata</taxon>
        <taxon>Craniata</taxon>
        <taxon>Vertebrata</taxon>
        <taxon>Euteleostomi</taxon>
        <taxon>Lepidosauria</taxon>
        <taxon>Squamata</taxon>
        <taxon>Bifurcata</taxon>
        <taxon>Gekkota</taxon>
        <taxon>Gekkonidae</taxon>
        <taxon>Gekkoninae</taxon>
        <taxon>Gekko</taxon>
    </lineage>
</organism>
<keyword evidence="2" id="KW-1185">Reference proteome</keyword>
<dbReference type="RefSeq" id="XP_015261988.1">
    <property type="nucleotide sequence ID" value="XM_015406502.1"/>
</dbReference>
<dbReference type="GeneID" id="107106367"/>
<accession>A0ABM1JKK1</accession>
<reference evidence="3" key="1">
    <citation type="submission" date="2025-08" db="UniProtKB">
        <authorList>
            <consortium name="RefSeq"/>
        </authorList>
    </citation>
    <scope>IDENTIFICATION</scope>
</reference>
<feature type="compositionally biased region" description="Basic and acidic residues" evidence="1">
    <location>
        <begin position="239"/>
        <end position="269"/>
    </location>
</feature>
<feature type="compositionally biased region" description="Basic and acidic residues" evidence="1">
    <location>
        <begin position="153"/>
        <end position="173"/>
    </location>
</feature>
<evidence type="ECO:0000256" key="1">
    <source>
        <dbReference type="SAM" id="MobiDB-lite"/>
    </source>
</evidence>
<dbReference type="Proteomes" id="UP000694871">
    <property type="component" value="Unplaced"/>
</dbReference>
<feature type="region of interest" description="Disordered" evidence="1">
    <location>
        <begin position="136"/>
        <end position="304"/>
    </location>
</feature>
<feature type="compositionally biased region" description="Polar residues" evidence="1">
    <location>
        <begin position="1"/>
        <end position="11"/>
    </location>
</feature>
<evidence type="ECO:0000313" key="3">
    <source>
        <dbReference type="RefSeq" id="XP_015261988.1"/>
    </source>
</evidence>